<dbReference type="CDD" id="cd06186">
    <property type="entry name" value="NOX_Duox_like_FAD_NADP"/>
    <property type="match status" value="1"/>
</dbReference>
<evidence type="ECO:0000256" key="10">
    <source>
        <dbReference type="ARBA" id="ARBA00023065"/>
    </source>
</evidence>
<gene>
    <name evidence="15" type="ORF">CI238_09294</name>
</gene>
<dbReference type="GO" id="GO:0015677">
    <property type="term" value="P:copper ion import"/>
    <property type="evidence" value="ECO:0007669"/>
    <property type="project" value="TreeGrafter"/>
</dbReference>
<evidence type="ECO:0000256" key="2">
    <source>
        <dbReference type="ARBA" id="ARBA00006278"/>
    </source>
</evidence>
<dbReference type="AlphaFoldDB" id="A0A166TV48"/>
<feature type="transmembrane region" description="Helical" evidence="13">
    <location>
        <begin position="105"/>
        <end position="124"/>
    </location>
</feature>
<evidence type="ECO:0000256" key="6">
    <source>
        <dbReference type="ARBA" id="ARBA00022692"/>
    </source>
</evidence>
<keyword evidence="11 13" id="KW-0472">Membrane</keyword>
<keyword evidence="10" id="KW-0406">Ion transport</keyword>
<evidence type="ECO:0000313" key="16">
    <source>
        <dbReference type="Proteomes" id="UP000076584"/>
    </source>
</evidence>
<feature type="transmembrane region" description="Helical" evidence="13">
    <location>
        <begin position="250"/>
        <end position="268"/>
    </location>
</feature>
<dbReference type="SUPFAM" id="SSF63380">
    <property type="entry name" value="Riboflavin synthase domain-like"/>
    <property type="match status" value="1"/>
</dbReference>
<evidence type="ECO:0000256" key="7">
    <source>
        <dbReference type="ARBA" id="ARBA00022982"/>
    </source>
</evidence>
<dbReference type="InterPro" id="IPR017927">
    <property type="entry name" value="FAD-bd_FR_type"/>
</dbReference>
<evidence type="ECO:0000256" key="8">
    <source>
        <dbReference type="ARBA" id="ARBA00022989"/>
    </source>
</evidence>
<reference evidence="15 16" key="1">
    <citation type="submission" date="2015-06" db="EMBL/GenBank/DDBJ databases">
        <title>Survival trade-offs in plant roots during colonization by closely related pathogenic and mutualistic fungi.</title>
        <authorList>
            <person name="Hacquard S."/>
            <person name="Kracher B."/>
            <person name="Hiruma K."/>
            <person name="Weinman A."/>
            <person name="Muench P."/>
            <person name="Garrido Oter R."/>
            <person name="Ver Loren van Themaat E."/>
            <person name="Dallerey J.-F."/>
            <person name="Damm U."/>
            <person name="Henrissat B."/>
            <person name="Lespinet O."/>
            <person name="Thon M."/>
            <person name="Kemen E."/>
            <person name="McHardy A.C."/>
            <person name="Schulze-Lefert P."/>
            <person name="O'Connell R.J."/>
        </authorList>
    </citation>
    <scope>NUCLEOTIDE SEQUENCE [LARGE SCALE GENOMIC DNA]</scope>
    <source>
        <strain evidence="15 16">MAFF 238704</strain>
    </source>
</reference>
<evidence type="ECO:0000256" key="5">
    <source>
        <dbReference type="ARBA" id="ARBA00022475"/>
    </source>
</evidence>
<dbReference type="InterPro" id="IPR017938">
    <property type="entry name" value="Riboflavin_synthase-like_b-brl"/>
</dbReference>
<feature type="transmembrane region" description="Helical" evidence="13">
    <location>
        <begin position="186"/>
        <end position="208"/>
    </location>
</feature>
<keyword evidence="8 13" id="KW-1133">Transmembrane helix</keyword>
<dbReference type="Pfam" id="PF08022">
    <property type="entry name" value="FAD_binding_8"/>
    <property type="match status" value="1"/>
</dbReference>
<dbReference type="EC" id="1.16.1.9" evidence="3"/>
<evidence type="ECO:0000313" key="15">
    <source>
        <dbReference type="EMBL" id="KZL72542.1"/>
    </source>
</evidence>
<dbReference type="GO" id="GO:0005886">
    <property type="term" value="C:plasma membrane"/>
    <property type="evidence" value="ECO:0007669"/>
    <property type="project" value="UniProtKB-SubCell"/>
</dbReference>
<comment type="subcellular location">
    <subcellularLocation>
        <location evidence="1">Cell membrane</location>
        <topology evidence="1">Multi-pass membrane protein</topology>
    </subcellularLocation>
</comment>
<keyword evidence="9" id="KW-0560">Oxidoreductase</keyword>
<dbReference type="Pfam" id="PF08030">
    <property type="entry name" value="NAD_binding_6"/>
    <property type="match status" value="1"/>
</dbReference>
<feature type="transmembrane region" description="Helical" evidence="13">
    <location>
        <begin position="220"/>
        <end position="243"/>
    </location>
</feature>
<evidence type="ECO:0000256" key="1">
    <source>
        <dbReference type="ARBA" id="ARBA00004651"/>
    </source>
</evidence>
<organism evidence="15 16">
    <name type="scientific">Colletotrichum incanum</name>
    <name type="common">Soybean anthracnose fungus</name>
    <dbReference type="NCBI Taxonomy" id="1573173"/>
    <lineage>
        <taxon>Eukaryota</taxon>
        <taxon>Fungi</taxon>
        <taxon>Dikarya</taxon>
        <taxon>Ascomycota</taxon>
        <taxon>Pezizomycotina</taxon>
        <taxon>Sordariomycetes</taxon>
        <taxon>Hypocreomycetidae</taxon>
        <taxon>Glomerellales</taxon>
        <taxon>Glomerellaceae</taxon>
        <taxon>Colletotrichum</taxon>
        <taxon>Colletotrichum spaethianum species complex</taxon>
    </lineage>
</organism>
<keyword evidence="4" id="KW-0813">Transport</keyword>
<dbReference type="PROSITE" id="PS51384">
    <property type="entry name" value="FAD_FR"/>
    <property type="match status" value="1"/>
</dbReference>
<evidence type="ECO:0000256" key="12">
    <source>
        <dbReference type="ARBA" id="ARBA00048483"/>
    </source>
</evidence>
<dbReference type="InterPro" id="IPR051410">
    <property type="entry name" value="Ferric/Cupric_Reductase"/>
</dbReference>
<evidence type="ECO:0000256" key="11">
    <source>
        <dbReference type="ARBA" id="ARBA00023136"/>
    </source>
</evidence>
<keyword evidence="16" id="KW-1185">Reference proteome</keyword>
<feature type="transmembrane region" description="Helical" evidence="13">
    <location>
        <begin position="144"/>
        <end position="165"/>
    </location>
</feature>
<keyword evidence="5" id="KW-1003">Cell membrane</keyword>
<keyword evidence="7" id="KW-0249">Electron transport</keyword>
<dbReference type="SFLD" id="SFLDS00052">
    <property type="entry name" value="Ferric_Reductase_Domain"/>
    <property type="match status" value="1"/>
</dbReference>
<feature type="domain" description="FAD-binding FR-type" evidence="14">
    <location>
        <begin position="296"/>
        <end position="404"/>
    </location>
</feature>
<dbReference type="PANTHER" id="PTHR32361">
    <property type="entry name" value="FERRIC/CUPRIC REDUCTASE TRANSMEMBRANE COMPONENT"/>
    <property type="match status" value="1"/>
</dbReference>
<evidence type="ECO:0000256" key="3">
    <source>
        <dbReference type="ARBA" id="ARBA00012668"/>
    </source>
</evidence>
<name>A0A166TV48_COLIC</name>
<comment type="catalytic activity">
    <reaction evidence="12">
        <text>2 a Fe(II)-siderophore + NADP(+) + H(+) = 2 a Fe(III)-siderophore + NADPH</text>
        <dbReference type="Rhea" id="RHEA:28795"/>
        <dbReference type="Rhea" id="RHEA-COMP:11342"/>
        <dbReference type="Rhea" id="RHEA-COMP:11344"/>
        <dbReference type="ChEBI" id="CHEBI:15378"/>
        <dbReference type="ChEBI" id="CHEBI:29033"/>
        <dbReference type="ChEBI" id="CHEBI:29034"/>
        <dbReference type="ChEBI" id="CHEBI:57783"/>
        <dbReference type="ChEBI" id="CHEBI:58349"/>
        <dbReference type="EC" id="1.16.1.9"/>
    </reaction>
</comment>
<dbReference type="InterPro" id="IPR013130">
    <property type="entry name" value="Fe3_Rdtase_TM_dom"/>
</dbReference>
<dbReference type="PANTHER" id="PTHR32361:SF23">
    <property type="entry name" value="FERRIC-CHELATE REDUCTASE"/>
    <property type="match status" value="1"/>
</dbReference>
<evidence type="ECO:0000256" key="13">
    <source>
        <dbReference type="SAM" id="Phobius"/>
    </source>
</evidence>
<dbReference type="InterPro" id="IPR013112">
    <property type="entry name" value="FAD-bd_8"/>
</dbReference>
<evidence type="ECO:0000259" key="14">
    <source>
        <dbReference type="PROSITE" id="PS51384"/>
    </source>
</evidence>
<sequence length="735" mass="81450">MSLPWLSQPVMLHSSRDAGTCSMTPEQCAVKTGYWVFWYEADHRYGLPTVAFFVTATILVSLGSFATAYAPASLRCKPLWLRLLSLGRLLTYKVWRIGCWNSQSLATYMLGMVGAIFFLAMTLGPQPYYWPNTREISFGNSPPIATRAGYMALACMPILFVLGAKANPVSALTGISHEKLNIWHNWVAWAMFVLALVHTFPFIVFHIWKGDIVMQWNDGGTWVTGVIAILAQAWLTIMSIRWIRDRYYEFFKATHLVAAGVFFVFFFLHCNFRLSSWDYFIATAVVYSLCFFYTQFKTFVEHGVSRARLSLITPHCLMIVIETNARWTPGQHVYLRFLTGGIHLLTSHPFTICSVPRRGTKSEMIFYVQPRGGVTSRLAKIAEKSPKVSVPVLLDGPYGGVTSRWFSGFDQTLVIAGGAGAGFSLPIIQHFLQSGHAKKTGSEMKVVVATRDSEFREWYCQALESMVARQKDVNHTKSPSVSVYFHETGFSVANRSSMDSGTPKQGGLKEITKESGVKAMSDSIAASGSVRLRKTIGRPDILSLARHITEKEGTAGMLACGPASMIFDVSHVATEAQKSILAGRSSAKEVWFHKESFSKWALERRSQCKMVDASTQTVRKGTIITRKTSAGSTQGTAAAGNFKDQLTAFEGSFVDPLKDSGYHSLSVDGDHDERKQEATSNSDEILKTNCYSPEADLAGVGYHVNQGLGSKISDIDLNSYDNAWEEFVDYGSSDA</sequence>
<dbReference type="Proteomes" id="UP000076584">
    <property type="component" value="Unassembled WGS sequence"/>
</dbReference>
<dbReference type="STRING" id="1573173.A0A166TV48"/>
<evidence type="ECO:0000256" key="9">
    <source>
        <dbReference type="ARBA" id="ARBA00023002"/>
    </source>
</evidence>
<evidence type="ECO:0000256" key="4">
    <source>
        <dbReference type="ARBA" id="ARBA00022448"/>
    </source>
</evidence>
<dbReference type="GO" id="GO:0052851">
    <property type="term" value="F:ferric-chelate reductase (NADPH) activity"/>
    <property type="evidence" value="ECO:0007669"/>
    <property type="project" value="UniProtKB-EC"/>
</dbReference>
<dbReference type="GO" id="GO:0006879">
    <property type="term" value="P:intracellular iron ion homeostasis"/>
    <property type="evidence" value="ECO:0007669"/>
    <property type="project" value="TreeGrafter"/>
</dbReference>
<feature type="transmembrane region" description="Helical" evidence="13">
    <location>
        <begin position="50"/>
        <end position="72"/>
    </location>
</feature>
<proteinExistence type="inferred from homology"/>
<comment type="caution">
    <text evidence="15">The sequence shown here is derived from an EMBL/GenBank/DDBJ whole genome shotgun (WGS) entry which is preliminary data.</text>
</comment>
<dbReference type="InterPro" id="IPR039261">
    <property type="entry name" value="FNR_nucleotide-bd"/>
</dbReference>
<dbReference type="Pfam" id="PF01794">
    <property type="entry name" value="Ferric_reduct"/>
    <property type="match status" value="1"/>
</dbReference>
<dbReference type="SUPFAM" id="SSF52343">
    <property type="entry name" value="Ferredoxin reductase-like, C-terminal NADP-linked domain"/>
    <property type="match status" value="1"/>
</dbReference>
<dbReference type="EMBL" id="LFIW01002369">
    <property type="protein sequence ID" value="KZL72542.1"/>
    <property type="molecule type" value="Genomic_DNA"/>
</dbReference>
<dbReference type="InterPro" id="IPR013121">
    <property type="entry name" value="Fe_red_NAD-bd_6"/>
</dbReference>
<accession>A0A166TV48</accession>
<dbReference type="Gene3D" id="3.40.50.80">
    <property type="entry name" value="Nucleotide-binding domain of ferredoxin-NADP reductase (FNR) module"/>
    <property type="match status" value="1"/>
</dbReference>
<dbReference type="SFLD" id="SFLDG01168">
    <property type="entry name" value="Ferric_reductase_subgroup_(FRE"/>
    <property type="match status" value="1"/>
</dbReference>
<protein>
    <recommendedName>
        <fullName evidence="3">ferric-chelate reductase (NADPH)</fullName>
        <ecNumber evidence="3">1.16.1.9</ecNumber>
    </recommendedName>
</protein>
<dbReference type="GO" id="GO:0006826">
    <property type="term" value="P:iron ion transport"/>
    <property type="evidence" value="ECO:0007669"/>
    <property type="project" value="TreeGrafter"/>
</dbReference>
<comment type="similarity">
    <text evidence="2">Belongs to the ferric reductase (FRE) family.</text>
</comment>
<keyword evidence="6 13" id="KW-0812">Transmembrane</keyword>